<comment type="caution">
    <text evidence="1">The sequence shown here is derived from an EMBL/GenBank/DDBJ whole genome shotgun (WGS) entry which is preliminary data.</text>
</comment>
<accession>A0ACC0V4N9</accession>
<dbReference type="EMBL" id="CM047942">
    <property type="protein sequence ID" value="KAI9901343.1"/>
    <property type="molecule type" value="Genomic_DNA"/>
</dbReference>
<protein>
    <submittedName>
        <fullName evidence="1">Uncharacterized protein</fullName>
    </submittedName>
</protein>
<name>A0ACC0V4N9_9HYPO</name>
<reference evidence="1" key="1">
    <citation type="submission" date="2022-10" db="EMBL/GenBank/DDBJ databases">
        <title>Complete Genome of Trichothecium roseum strain YXFP-22015, a Plant Pathogen Isolated from Citrus.</title>
        <authorList>
            <person name="Wang Y."/>
            <person name="Zhu L."/>
        </authorList>
    </citation>
    <scope>NUCLEOTIDE SEQUENCE</scope>
    <source>
        <strain evidence="1">YXFP-22015</strain>
    </source>
</reference>
<gene>
    <name evidence="1" type="ORF">N3K66_003160</name>
</gene>
<keyword evidence="2" id="KW-1185">Reference proteome</keyword>
<dbReference type="Proteomes" id="UP001163324">
    <property type="component" value="Chromosome 3"/>
</dbReference>
<sequence length="334" mass="38339">MSRKLDSRVIGALKHGDHDKIFHDISSALLLRFDDLLEFEFLGTSHPIGEDVTFLQDGNALAIPKLRLIQAFLPARTLLMRYLCDERRASPDEILRATAVILLMDPEHLTAANTRKRILVQNQEKTRDALFQEKYLIDSLLTSHLHRHTKSPILWSHRRWLMLRLGEAGHSPDLAGELRRIVHISGERHPRNYYAWDHARFLLRAFDYTSPAASPELRSTLVQDTKKWCFNHHDDTSGWSFLGFLLRECEEAAAKPVFAEVCGYAKAYTWRNESVWYFLRNLAQEVSLAGQELGDFHHVIQTLASGIGDENEEKRVLLRATRWACPDATPSVGH</sequence>
<proteinExistence type="predicted"/>
<organism evidence="1 2">
    <name type="scientific">Trichothecium roseum</name>
    <dbReference type="NCBI Taxonomy" id="47278"/>
    <lineage>
        <taxon>Eukaryota</taxon>
        <taxon>Fungi</taxon>
        <taxon>Dikarya</taxon>
        <taxon>Ascomycota</taxon>
        <taxon>Pezizomycotina</taxon>
        <taxon>Sordariomycetes</taxon>
        <taxon>Hypocreomycetidae</taxon>
        <taxon>Hypocreales</taxon>
        <taxon>Hypocreales incertae sedis</taxon>
        <taxon>Trichothecium</taxon>
    </lineage>
</organism>
<evidence type="ECO:0000313" key="2">
    <source>
        <dbReference type="Proteomes" id="UP001163324"/>
    </source>
</evidence>
<evidence type="ECO:0000313" key="1">
    <source>
        <dbReference type="EMBL" id="KAI9901343.1"/>
    </source>
</evidence>